<dbReference type="Gene3D" id="3.30.300.20">
    <property type="match status" value="1"/>
</dbReference>
<dbReference type="GO" id="GO:0043024">
    <property type="term" value="F:ribosomal small subunit binding"/>
    <property type="evidence" value="ECO:0007669"/>
    <property type="project" value="TreeGrafter"/>
</dbReference>
<protein>
    <recommendedName>
        <fullName evidence="2">Ribosome-binding factor A</fullName>
    </recommendedName>
</protein>
<accession>A0A1G6DIQ5</accession>
<dbReference type="PROSITE" id="PS01319">
    <property type="entry name" value="RBFA"/>
    <property type="match status" value="1"/>
</dbReference>
<dbReference type="PANTHER" id="PTHR33515">
    <property type="entry name" value="RIBOSOME-BINDING FACTOR A, CHLOROPLASTIC-RELATED"/>
    <property type="match status" value="1"/>
</dbReference>
<dbReference type="SUPFAM" id="SSF89919">
    <property type="entry name" value="Ribosome-binding factor A, RbfA"/>
    <property type="match status" value="1"/>
</dbReference>
<evidence type="ECO:0000313" key="4">
    <source>
        <dbReference type="Proteomes" id="UP000198771"/>
    </source>
</evidence>
<dbReference type="GO" id="GO:0030490">
    <property type="term" value="P:maturation of SSU-rRNA"/>
    <property type="evidence" value="ECO:0007669"/>
    <property type="project" value="UniProtKB-UniRule"/>
</dbReference>
<dbReference type="Proteomes" id="UP000198771">
    <property type="component" value="Unassembled WGS sequence"/>
</dbReference>
<dbReference type="InterPro" id="IPR000238">
    <property type="entry name" value="RbfA"/>
</dbReference>
<dbReference type="Pfam" id="PF02033">
    <property type="entry name" value="RBFA"/>
    <property type="match status" value="1"/>
</dbReference>
<dbReference type="EMBL" id="FMXO01000012">
    <property type="protein sequence ID" value="SDB45012.1"/>
    <property type="molecule type" value="Genomic_DNA"/>
</dbReference>
<organism evidence="3 4">
    <name type="scientific">Desulfonatronum thiosulfatophilum</name>
    <dbReference type="NCBI Taxonomy" id="617002"/>
    <lineage>
        <taxon>Bacteria</taxon>
        <taxon>Pseudomonadati</taxon>
        <taxon>Thermodesulfobacteriota</taxon>
        <taxon>Desulfovibrionia</taxon>
        <taxon>Desulfovibrionales</taxon>
        <taxon>Desulfonatronaceae</taxon>
        <taxon>Desulfonatronum</taxon>
    </lineage>
</organism>
<dbReference type="STRING" id="617002.SAMN05660653_02174"/>
<dbReference type="InterPro" id="IPR015946">
    <property type="entry name" value="KH_dom-like_a/b"/>
</dbReference>
<gene>
    <name evidence="2" type="primary">rbfA</name>
    <name evidence="3" type="ORF">SAMN05660653_02174</name>
</gene>
<evidence type="ECO:0000313" key="3">
    <source>
        <dbReference type="EMBL" id="SDB45012.1"/>
    </source>
</evidence>
<dbReference type="NCBIfam" id="TIGR00082">
    <property type="entry name" value="rbfA"/>
    <property type="match status" value="1"/>
</dbReference>
<keyword evidence="1 2" id="KW-0690">Ribosome biogenesis</keyword>
<dbReference type="OrthoDB" id="307788at2"/>
<dbReference type="InterPro" id="IPR020053">
    <property type="entry name" value="Ribosome-bd_factorA_CS"/>
</dbReference>
<keyword evidence="4" id="KW-1185">Reference proteome</keyword>
<comment type="subunit">
    <text evidence="2">Monomer. Binds 30S ribosomal subunits, but not 50S ribosomal subunits or 70S ribosomes.</text>
</comment>
<evidence type="ECO:0000256" key="2">
    <source>
        <dbReference type="HAMAP-Rule" id="MF_00003"/>
    </source>
</evidence>
<dbReference type="HAMAP" id="MF_00003">
    <property type="entry name" value="RbfA"/>
    <property type="match status" value="1"/>
</dbReference>
<dbReference type="GO" id="GO:0005829">
    <property type="term" value="C:cytosol"/>
    <property type="evidence" value="ECO:0007669"/>
    <property type="project" value="TreeGrafter"/>
</dbReference>
<dbReference type="RefSeq" id="WP_092121366.1">
    <property type="nucleotide sequence ID" value="NZ_FMXO01000012.1"/>
</dbReference>
<sequence length="114" mass="13160">MVKRGTPSRRSIRLADMIQRELAQMLQEEVQDPRLELVTISGVKLNSDLTVAKVLYTCTDDPVRLEEIADALARAKGYMRALLVKRLDLRTTPELRFERDTFLEDMVYDGHHES</sequence>
<name>A0A1G6DIQ5_9BACT</name>
<comment type="similarity">
    <text evidence="2">Belongs to the RbfA family.</text>
</comment>
<reference evidence="3 4" key="1">
    <citation type="submission" date="2016-10" db="EMBL/GenBank/DDBJ databases">
        <authorList>
            <person name="de Groot N.N."/>
        </authorList>
    </citation>
    <scope>NUCLEOTIDE SEQUENCE [LARGE SCALE GENOMIC DNA]</scope>
    <source>
        <strain evidence="3 4">ASO4-2</strain>
    </source>
</reference>
<proteinExistence type="inferred from homology"/>
<dbReference type="InterPro" id="IPR023799">
    <property type="entry name" value="RbfA_dom_sf"/>
</dbReference>
<evidence type="ECO:0000256" key="1">
    <source>
        <dbReference type="ARBA" id="ARBA00022517"/>
    </source>
</evidence>
<keyword evidence="2" id="KW-0963">Cytoplasm</keyword>
<comment type="function">
    <text evidence="2">One of several proteins that assist in the late maturation steps of the functional core of the 30S ribosomal subunit. Associates with free 30S ribosomal subunits (but not with 30S subunits that are part of 70S ribosomes or polysomes). Required for efficient processing of 16S rRNA. May interact with the 5'-terminal helix region of 16S rRNA.</text>
</comment>
<dbReference type="PANTHER" id="PTHR33515:SF1">
    <property type="entry name" value="RIBOSOME-BINDING FACTOR A, CHLOROPLASTIC-RELATED"/>
    <property type="match status" value="1"/>
</dbReference>
<comment type="subcellular location">
    <subcellularLocation>
        <location evidence="2">Cytoplasm</location>
    </subcellularLocation>
</comment>
<dbReference type="AlphaFoldDB" id="A0A1G6DIQ5"/>